<reference evidence="10 11" key="1">
    <citation type="submission" date="2018-12" db="EMBL/GenBank/DDBJ databases">
        <title>Bacillus chawlae sp. nov., Bacillus glennii sp. nov., and Bacillus saganii sp. nov. Isolated from the Vehicle Assembly Building at Kennedy Space Center where the Viking Spacecraft were Assembled.</title>
        <authorList>
            <person name="Seuylemezian A."/>
            <person name="Vaishampayan P."/>
        </authorList>
    </citation>
    <scope>NUCLEOTIDE SEQUENCE [LARGE SCALE GENOMIC DNA]</scope>
    <source>
        <strain evidence="10 11">L5</strain>
    </source>
</reference>
<dbReference type="GO" id="GO:0005524">
    <property type="term" value="F:ATP binding"/>
    <property type="evidence" value="ECO:0007669"/>
    <property type="project" value="UniProtKB-KW"/>
</dbReference>
<evidence type="ECO:0000259" key="9">
    <source>
        <dbReference type="PROSITE" id="PS50893"/>
    </source>
</evidence>
<comment type="subunit">
    <text evidence="5">The complex is composed of two ATP-binding proteins (OpuCA), two transmembrane proteins (OpuCB and OpuCD) and a solute-binding protein (OpuCC).</text>
</comment>
<dbReference type="SMART" id="SM00382">
    <property type="entry name" value="AAA"/>
    <property type="match status" value="1"/>
</dbReference>
<dbReference type="InterPro" id="IPR003439">
    <property type="entry name" value="ABC_transporter-like_ATP-bd"/>
</dbReference>
<keyword evidence="3 10" id="KW-0067">ATP-binding</keyword>
<dbReference type="PROSITE" id="PS50893">
    <property type="entry name" value="ABC_TRANSPORTER_2"/>
    <property type="match status" value="1"/>
</dbReference>
<evidence type="ECO:0000256" key="5">
    <source>
        <dbReference type="ARBA" id="ARBA00063934"/>
    </source>
</evidence>
<evidence type="ECO:0000256" key="2">
    <source>
        <dbReference type="ARBA" id="ARBA00022741"/>
    </source>
</evidence>
<dbReference type="EC" id="7.6.2.9" evidence="6"/>
<gene>
    <name evidence="10" type="ORF">ELQ35_11710</name>
</gene>
<proteinExistence type="predicted"/>
<dbReference type="InterPro" id="IPR050093">
    <property type="entry name" value="ABC_SmlMolc_Importer"/>
</dbReference>
<evidence type="ECO:0000256" key="7">
    <source>
        <dbReference type="ARBA" id="ARBA00070305"/>
    </source>
</evidence>
<keyword evidence="2" id="KW-0547">Nucleotide-binding</keyword>
<name>A0A433HJL1_9BACI</name>
<dbReference type="SUPFAM" id="SSF50331">
    <property type="entry name" value="MOP-like"/>
    <property type="match status" value="1"/>
</dbReference>
<feature type="domain" description="ABC transporter" evidence="9">
    <location>
        <begin position="3"/>
        <end position="241"/>
    </location>
</feature>
<dbReference type="FunFam" id="3.40.50.300:FF:000425">
    <property type="entry name" value="Probable ABC transporter, ATP-binding subunit"/>
    <property type="match status" value="1"/>
</dbReference>
<comment type="catalytic activity">
    <reaction evidence="4">
        <text>a quaternary ammonium(out) + ATP + H2O = a quaternary ammonium(in) + ADP + phosphate + H(+)</text>
        <dbReference type="Rhea" id="RHEA:11036"/>
        <dbReference type="ChEBI" id="CHEBI:15377"/>
        <dbReference type="ChEBI" id="CHEBI:15378"/>
        <dbReference type="ChEBI" id="CHEBI:30616"/>
        <dbReference type="ChEBI" id="CHEBI:35267"/>
        <dbReference type="ChEBI" id="CHEBI:43474"/>
        <dbReference type="ChEBI" id="CHEBI:456216"/>
        <dbReference type="EC" id="7.6.2.9"/>
    </reaction>
</comment>
<evidence type="ECO:0000256" key="8">
    <source>
        <dbReference type="SAM" id="Phobius"/>
    </source>
</evidence>
<evidence type="ECO:0000256" key="4">
    <source>
        <dbReference type="ARBA" id="ARBA00052482"/>
    </source>
</evidence>
<organism evidence="10 11">
    <name type="scientific">Peribacillus cavernae</name>
    <dbReference type="NCBI Taxonomy" id="1674310"/>
    <lineage>
        <taxon>Bacteria</taxon>
        <taxon>Bacillati</taxon>
        <taxon>Bacillota</taxon>
        <taxon>Bacilli</taxon>
        <taxon>Bacillales</taxon>
        <taxon>Bacillaceae</taxon>
        <taxon>Peribacillus</taxon>
    </lineage>
</organism>
<keyword evidence="8" id="KW-0812">Transmembrane</keyword>
<evidence type="ECO:0000313" key="10">
    <source>
        <dbReference type="EMBL" id="RUQ28580.1"/>
    </source>
</evidence>
<dbReference type="AlphaFoldDB" id="A0A433HJL1"/>
<dbReference type="InterPro" id="IPR003593">
    <property type="entry name" value="AAA+_ATPase"/>
</dbReference>
<evidence type="ECO:0000256" key="1">
    <source>
        <dbReference type="ARBA" id="ARBA00022448"/>
    </source>
</evidence>
<dbReference type="Pfam" id="PF08402">
    <property type="entry name" value="TOBE_2"/>
    <property type="match status" value="1"/>
</dbReference>
<evidence type="ECO:0000256" key="6">
    <source>
        <dbReference type="ARBA" id="ARBA00066388"/>
    </source>
</evidence>
<dbReference type="OrthoDB" id="9790614at2"/>
<dbReference type="Gene3D" id="3.40.50.300">
    <property type="entry name" value="P-loop containing nucleotide triphosphate hydrolases"/>
    <property type="match status" value="1"/>
</dbReference>
<dbReference type="PANTHER" id="PTHR42781">
    <property type="entry name" value="SPERMIDINE/PUTRESCINE IMPORT ATP-BINDING PROTEIN POTA"/>
    <property type="match status" value="1"/>
</dbReference>
<keyword evidence="1" id="KW-0813">Transport</keyword>
<dbReference type="InterPro" id="IPR027417">
    <property type="entry name" value="P-loop_NTPase"/>
</dbReference>
<dbReference type="Proteomes" id="UP000267430">
    <property type="component" value="Unassembled WGS sequence"/>
</dbReference>
<comment type="caution">
    <text evidence="10">The sequence shown here is derived from an EMBL/GenBank/DDBJ whole genome shotgun (WGS) entry which is preliminary data.</text>
</comment>
<evidence type="ECO:0000313" key="11">
    <source>
        <dbReference type="Proteomes" id="UP000267430"/>
    </source>
</evidence>
<accession>A0A433HJL1</accession>
<dbReference type="GO" id="GO:0015418">
    <property type="term" value="F:ABC-type quaternary ammonium compound transporting activity"/>
    <property type="evidence" value="ECO:0007669"/>
    <property type="project" value="UniProtKB-EC"/>
</dbReference>
<feature type="transmembrane region" description="Helical" evidence="8">
    <location>
        <begin position="12"/>
        <end position="34"/>
    </location>
</feature>
<keyword evidence="8" id="KW-1133">Transmembrane helix</keyword>
<evidence type="ECO:0000256" key="3">
    <source>
        <dbReference type="ARBA" id="ARBA00022840"/>
    </source>
</evidence>
<sequence>MMIQIEHLDKQYGVFTALVDINLTVLAGEFIAILGPSGCGKTTLLKLLAGFIKPTAGQIMLNGELVGSAHSLKPPEKRNLGMVFQSFALWPHMTVEEHILFPLKHHRFAEAKRKQDQRARVDTVLQMVGLESLKKRYPSELSGGQGQRVALARAIAPRPSILLMDEPLSALDAELRIEMRKEIQTIHRQTGTTVVYVTHDQGEALAMADRIVVMNQGRVEQVDSPETIYTRPKSVFVSRFVGKSNVMEGQWISTDTFMPKGFPSVQWKDLGVSLELKRQNVYPIRPEQWKLEEPSPGQLNGKVLFAQFQGNEVHYTVSVEEQLLTIYSPIYEKRYEPGNEVSVRLRIPANLLLRI</sequence>
<keyword evidence="11" id="KW-1185">Reference proteome</keyword>
<dbReference type="InterPro" id="IPR008995">
    <property type="entry name" value="Mo/tungstate-bd_C_term_dom"/>
</dbReference>
<dbReference type="Pfam" id="PF00005">
    <property type="entry name" value="ABC_tran"/>
    <property type="match status" value="1"/>
</dbReference>
<dbReference type="EMBL" id="RYZZ01000015">
    <property type="protein sequence ID" value="RUQ28580.1"/>
    <property type="molecule type" value="Genomic_DNA"/>
</dbReference>
<dbReference type="GO" id="GO:0043190">
    <property type="term" value="C:ATP-binding cassette (ABC) transporter complex"/>
    <property type="evidence" value="ECO:0007669"/>
    <property type="project" value="InterPro"/>
</dbReference>
<dbReference type="PANTHER" id="PTHR42781:SF4">
    <property type="entry name" value="SPERMIDINE_PUTRESCINE IMPORT ATP-BINDING PROTEIN POTA"/>
    <property type="match status" value="1"/>
</dbReference>
<dbReference type="InterPro" id="IPR013611">
    <property type="entry name" value="Transp-assoc_OB_typ2"/>
</dbReference>
<dbReference type="GO" id="GO:0016887">
    <property type="term" value="F:ATP hydrolysis activity"/>
    <property type="evidence" value="ECO:0007669"/>
    <property type="project" value="InterPro"/>
</dbReference>
<dbReference type="SUPFAM" id="SSF52540">
    <property type="entry name" value="P-loop containing nucleoside triphosphate hydrolases"/>
    <property type="match status" value="1"/>
</dbReference>
<protein>
    <recommendedName>
        <fullName evidence="7">Carnitine transport ATP-binding protein OpuCA</fullName>
        <ecNumber evidence="6">7.6.2.9</ecNumber>
    </recommendedName>
</protein>
<keyword evidence="8" id="KW-0472">Membrane</keyword>